<dbReference type="SUPFAM" id="SSF140652">
    <property type="entry name" value="YozE-like"/>
    <property type="match status" value="1"/>
</dbReference>
<dbReference type="KEGG" id="auh:AWM75_01220"/>
<dbReference type="GO" id="GO:0004180">
    <property type="term" value="F:carboxypeptidase activity"/>
    <property type="evidence" value="ECO:0007669"/>
    <property type="project" value="UniProtKB-KW"/>
</dbReference>
<keyword evidence="1" id="KW-0645">Protease</keyword>
<dbReference type="InterPro" id="IPR036806">
    <property type="entry name" value="YozE_SAM-like_sf"/>
</dbReference>
<keyword evidence="1" id="KW-0378">Hydrolase</keyword>
<name>A0A0X8FK41_9LACT</name>
<proteinExistence type="predicted"/>
<dbReference type="STRING" id="128944.AWM75_01220"/>
<evidence type="ECO:0000313" key="2">
    <source>
        <dbReference type="Proteomes" id="UP000062260"/>
    </source>
</evidence>
<keyword evidence="1" id="KW-0121">Carboxypeptidase</keyword>
<gene>
    <name evidence="1" type="ORF">AWM75_01220</name>
</gene>
<reference evidence="2" key="2">
    <citation type="submission" date="2016-01" db="EMBL/GenBank/DDBJ databases">
        <title>Six Aerococcus type strain genome sequencing and assembly using PacBio and Illumina Hiseq.</title>
        <authorList>
            <person name="Carkaci D."/>
            <person name="Dargis R."/>
            <person name="Nielsen X.C."/>
            <person name="Skovgaard O."/>
            <person name="Fuursted K."/>
            <person name="Christensen J.J."/>
        </authorList>
    </citation>
    <scope>NUCLEOTIDE SEQUENCE [LARGE SCALE GENOMIC DNA]</scope>
    <source>
        <strain evidence="2">CCUG42038B</strain>
    </source>
</reference>
<dbReference type="RefSeq" id="WP_067977356.1">
    <property type="nucleotide sequence ID" value="NZ_CP014163.1"/>
</dbReference>
<dbReference type="AlphaFoldDB" id="A0A0X8FK41"/>
<dbReference type="InterPro" id="IPR023089">
    <property type="entry name" value="YozE_SAM-like"/>
</dbReference>
<protein>
    <submittedName>
        <fullName evidence="1">D-alanyl-D-alanine carboxypeptidase</fullName>
    </submittedName>
</protein>
<reference evidence="1 2" key="1">
    <citation type="journal article" date="2016" name="Genome Announc.">
        <title>Complete Genome Sequences of Aerococcus christensenii CCUG 28831T, Aerococcus sanguinicola CCUG 43001T, Aerococcus urinae CCUG 36881T, Aerococcus urinaeequi CCUG 28094T, Aerococcus urinaehominis CCUG 42038 BT, and Aerococcus viridans CCUG 4311T.</title>
        <authorList>
            <person name="Carkaci D."/>
            <person name="Dargis R."/>
            <person name="Nielsen X.C."/>
            <person name="Skovgaard O."/>
            <person name="Fuursted K."/>
            <person name="Christensen J.J."/>
        </authorList>
    </citation>
    <scope>NUCLEOTIDE SEQUENCE [LARGE SCALE GENOMIC DNA]</scope>
    <source>
        <strain evidence="1 2">CCUG42038B</strain>
    </source>
</reference>
<sequence>MENFYQYVQRYRGHSDLQDQKWTEFAESVFLDTDFPRTGRDFDSISRYIEENDRYSDYVATFDEIWQEYTS</sequence>
<dbReference type="EMBL" id="CP014163">
    <property type="protein sequence ID" value="AMB98697.1"/>
    <property type="molecule type" value="Genomic_DNA"/>
</dbReference>
<dbReference type="NCBIfam" id="NF010193">
    <property type="entry name" value="PRK13672.1"/>
    <property type="match status" value="1"/>
</dbReference>
<dbReference type="Gene3D" id="1.10.150.260">
    <property type="entry name" value="YozE SAM-like"/>
    <property type="match status" value="1"/>
</dbReference>
<evidence type="ECO:0000313" key="1">
    <source>
        <dbReference type="EMBL" id="AMB98697.1"/>
    </source>
</evidence>
<keyword evidence="2" id="KW-1185">Reference proteome</keyword>
<dbReference type="Pfam" id="PF06855">
    <property type="entry name" value="YozE_SAM_like"/>
    <property type="match status" value="1"/>
</dbReference>
<accession>A0A0X8FK41</accession>
<organism evidence="1 2">
    <name type="scientific">Aerococcus urinaehominis</name>
    <dbReference type="NCBI Taxonomy" id="128944"/>
    <lineage>
        <taxon>Bacteria</taxon>
        <taxon>Bacillati</taxon>
        <taxon>Bacillota</taxon>
        <taxon>Bacilli</taxon>
        <taxon>Lactobacillales</taxon>
        <taxon>Aerococcaceae</taxon>
        <taxon>Aerococcus</taxon>
    </lineage>
</organism>
<dbReference type="Proteomes" id="UP000062260">
    <property type="component" value="Chromosome"/>
</dbReference>